<dbReference type="GO" id="GO:0032039">
    <property type="term" value="C:integrator complex"/>
    <property type="evidence" value="ECO:0007669"/>
    <property type="project" value="TreeGrafter"/>
</dbReference>
<dbReference type="PANTHER" id="PTHR12955">
    <property type="entry name" value="SARCOMA ANTIGEN NY-SAR-95-RELATED"/>
    <property type="match status" value="1"/>
</dbReference>
<evidence type="ECO:0000256" key="2">
    <source>
        <dbReference type="ARBA" id="ARBA00004556"/>
    </source>
</evidence>
<evidence type="ECO:0000313" key="14">
    <source>
        <dbReference type="WBParaSite" id="SVE_0842900.1"/>
    </source>
</evidence>
<evidence type="ECO:0000256" key="12">
    <source>
        <dbReference type="ARBA" id="ARBA00065185"/>
    </source>
</evidence>
<dbReference type="InterPro" id="IPR019355">
    <property type="entry name" value="Cell_cycle_regulator_Mat89Bb"/>
</dbReference>
<keyword evidence="5" id="KW-0132">Cell division</keyword>
<evidence type="ECO:0000256" key="7">
    <source>
        <dbReference type="ARBA" id="ARBA00023242"/>
    </source>
</evidence>
<comment type="subcellular location">
    <subcellularLocation>
        <location evidence="2">Cytoplasm</location>
        <location evidence="2">Perinuclear region</location>
    </subcellularLocation>
    <subcellularLocation>
        <location evidence="1">Nucleus</location>
    </subcellularLocation>
</comment>
<dbReference type="STRING" id="75913.A0A0K0FHR4"/>
<dbReference type="Proteomes" id="UP000035680">
    <property type="component" value="Unassembled WGS sequence"/>
</dbReference>
<dbReference type="Pfam" id="PF10221">
    <property type="entry name" value="Mat89Bb"/>
    <property type="match status" value="1"/>
</dbReference>
<evidence type="ECO:0000256" key="10">
    <source>
        <dbReference type="ARBA" id="ARBA00032585"/>
    </source>
</evidence>
<comment type="subunit">
    <text evidence="12">Belongs to the multiprotein complex Integrator, at least composed of IntS1, IntS2, IntS3, IntS4, omd/IntS5, IntS6, defl/IntS7, IntS8, IntS9, IntS10, IntS11, IntS12, asun/IntS13, IntS14 and IntS15. The core complex associates with protein phosphatase 2A subunits mts/PP2A and Pp2A-29B, to form the Integrator-PP2A (INTAC) complex.</text>
</comment>
<comment type="similarity">
    <text evidence="11">Belongs to the Integrator subunit 13 family.</text>
</comment>
<reference evidence="13" key="1">
    <citation type="submission" date="2014-07" db="EMBL/GenBank/DDBJ databases">
        <authorList>
            <person name="Martin A.A"/>
            <person name="De Silva N."/>
        </authorList>
    </citation>
    <scope>NUCLEOTIDE SEQUENCE</scope>
</reference>
<organism evidence="13 14">
    <name type="scientific">Strongyloides venezuelensis</name>
    <name type="common">Threadworm</name>
    <dbReference type="NCBI Taxonomy" id="75913"/>
    <lineage>
        <taxon>Eukaryota</taxon>
        <taxon>Metazoa</taxon>
        <taxon>Ecdysozoa</taxon>
        <taxon>Nematoda</taxon>
        <taxon>Chromadorea</taxon>
        <taxon>Rhabditida</taxon>
        <taxon>Tylenchina</taxon>
        <taxon>Panagrolaimomorpha</taxon>
        <taxon>Strongyloidoidea</taxon>
        <taxon>Strongyloididae</taxon>
        <taxon>Strongyloides</taxon>
    </lineage>
</organism>
<dbReference type="GO" id="GO:0051642">
    <property type="term" value="P:centrosome localization"/>
    <property type="evidence" value="ECO:0007669"/>
    <property type="project" value="TreeGrafter"/>
</dbReference>
<accession>A0A0K0FHR4</accession>
<evidence type="ECO:0000313" key="13">
    <source>
        <dbReference type="Proteomes" id="UP000035680"/>
    </source>
</evidence>
<keyword evidence="4" id="KW-0963">Cytoplasm</keyword>
<evidence type="ECO:0000256" key="11">
    <source>
        <dbReference type="ARBA" id="ARBA00061603"/>
    </source>
</evidence>
<evidence type="ECO:0000256" key="6">
    <source>
        <dbReference type="ARBA" id="ARBA00022776"/>
    </source>
</evidence>
<keyword evidence="6" id="KW-0498">Mitosis</keyword>
<evidence type="ECO:0000256" key="1">
    <source>
        <dbReference type="ARBA" id="ARBA00004123"/>
    </source>
</evidence>
<keyword evidence="7" id="KW-0539">Nucleus</keyword>
<dbReference type="WBParaSite" id="SVE_0842900.1">
    <property type="protein sequence ID" value="SVE_0842900.1"/>
    <property type="gene ID" value="SVE_0842900"/>
</dbReference>
<evidence type="ECO:0000256" key="9">
    <source>
        <dbReference type="ARBA" id="ARBA00030658"/>
    </source>
</evidence>
<protein>
    <recommendedName>
        <fullName evidence="3">Protein asunder</fullName>
    </recommendedName>
    <alternativeName>
        <fullName evidence="10">Cell cycle regulator Mat89Bb</fullName>
    </alternativeName>
    <alternativeName>
        <fullName evidence="9">Set apart in position or space protein</fullName>
    </alternativeName>
</protein>
<keyword evidence="13" id="KW-1185">Reference proteome</keyword>
<keyword evidence="8" id="KW-0131">Cell cycle</keyword>
<dbReference type="AlphaFoldDB" id="A0A0K0FHR4"/>
<evidence type="ECO:0000256" key="8">
    <source>
        <dbReference type="ARBA" id="ARBA00023306"/>
    </source>
</evidence>
<sequence>MIENPTHKICVILHNTPSFKNKANLTNLYKFKNDSQISFDRNILSIIKEMLLEFQRIIVDLYSSNEKYINIITSDTKVDEKNLAWKAENCIYRRFSKVIENIKVMGDVDEKYMKDSLYKNIDQCISLIGKITPSQKKFIELFYSNKNNSLDGKKNHRWWDLEFENILNDKNDRNFDFFNNLGMIILIVHNFEDDDVKNTFKHINSSFLEHKENVHGCDRLKNIHLKLINVVDKEEPLFKKYYEEDAKSNIRLERYDIHLNGNSKSTIGFVLREIFNLSSFTMTNIPMKDESNLKLNINVEMYHPKVDLPFLSIKKFQDNLSSIASCVAEYECINMSSNTMLTKNLTTITAAWNSTPKRVPLLLQSLPFTVSDFSSREGSCANGFILGGKDIFPDILLKDSPVKGSELAFSLSRNIDNLKGQICIIDEALYESKSANEKGGQNLADKKIVDKMINFIDSCTSNIEITDSSGLIIDNDLKNECIINPLDGVLYSMERNDCFRGELNKIIKILSRTDSIDSTYPYLKAIIESKERSKGEMRYILDVVSNFKYISKYHKNLYEGFCYYYFNKYITIGEKMKLKKFSSYKNIRRNVTVKPTNKNVIERFLEFKDGNKPEFAGWCNNKNDVKLIIPLYQNLNKLELEEKQLYQSNYVAPDHDEDLLAEYSMHTQPLSDDYLKVAPPPYFGGCIIPAAYEKQRMEYRNYVNLLTNGSLSKEMKIEIERKCEKLRINYSEPLPPLVSSSVHQFDCRKRRLNGEFSSRTKKLYRYYIAPPRTVVNLTKQEAQLAEKLSKEYRESLKGKLIDVNAYKEKIREIEEINE</sequence>
<name>A0A0K0FHR4_STRVS</name>
<evidence type="ECO:0000256" key="3">
    <source>
        <dbReference type="ARBA" id="ARBA00020501"/>
    </source>
</evidence>
<reference evidence="14" key="2">
    <citation type="submission" date="2015-08" db="UniProtKB">
        <authorList>
            <consortium name="WormBaseParasite"/>
        </authorList>
    </citation>
    <scope>IDENTIFICATION</scope>
</reference>
<dbReference type="PANTHER" id="PTHR12955:SF1">
    <property type="entry name" value="INTEGRATOR COMPLEX SUBUNIT 13"/>
    <property type="match status" value="1"/>
</dbReference>
<evidence type="ECO:0000256" key="4">
    <source>
        <dbReference type="ARBA" id="ARBA00022490"/>
    </source>
</evidence>
<dbReference type="GO" id="GO:0007346">
    <property type="term" value="P:regulation of mitotic cell cycle"/>
    <property type="evidence" value="ECO:0007669"/>
    <property type="project" value="TreeGrafter"/>
</dbReference>
<dbReference type="GO" id="GO:0051301">
    <property type="term" value="P:cell division"/>
    <property type="evidence" value="ECO:0007669"/>
    <property type="project" value="UniProtKB-KW"/>
</dbReference>
<evidence type="ECO:0000256" key="5">
    <source>
        <dbReference type="ARBA" id="ARBA00022618"/>
    </source>
</evidence>
<proteinExistence type="inferred from homology"/>
<dbReference type="GO" id="GO:0048471">
    <property type="term" value="C:perinuclear region of cytoplasm"/>
    <property type="evidence" value="ECO:0007669"/>
    <property type="project" value="UniProtKB-SubCell"/>
</dbReference>